<dbReference type="HAMAP" id="MF_00244">
    <property type="entry name" value="NaMN_adenylyltr"/>
    <property type="match status" value="1"/>
</dbReference>
<evidence type="ECO:0000256" key="3">
    <source>
        <dbReference type="ARBA" id="ARBA00022679"/>
    </source>
</evidence>
<keyword evidence="7" id="KW-0520">NAD</keyword>
<dbReference type="Gene3D" id="3.40.50.620">
    <property type="entry name" value="HUPs"/>
    <property type="match status" value="1"/>
</dbReference>
<gene>
    <name evidence="9" type="ORF">S01H1_00431</name>
</gene>
<dbReference type="PANTHER" id="PTHR39321">
    <property type="entry name" value="NICOTINATE-NUCLEOTIDE ADENYLYLTRANSFERASE-RELATED"/>
    <property type="match status" value="1"/>
</dbReference>
<dbReference type="SUPFAM" id="SSF52374">
    <property type="entry name" value="Nucleotidylyl transferase"/>
    <property type="match status" value="1"/>
</dbReference>
<evidence type="ECO:0000256" key="2">
    <source>
        <dbReference type="ARBA" id="ARBA00022642"/>
    </source>
</evidence>
<reference evidence="9" key="1">
    <citation type="journal article" date="2014" name="Front. Microbiol.">
        <title>High frequency of phylogenetically diverse reductive dehalogenase-homologous genes in deep subseafloor sedimentary metagenomes.</title>
        <authorList>
            <person name="Kawai M."/>
            <person name="Futagami T."/>
            <person name="Toyoda A."/>
            <person name="Takaki Y."/>
            <person name="Nishi S."/>
            <person name="Hori S."/>
            <person name="Arai W."/>
            <person name="Tsubouchi T."/>
            <person name="Morono Y."/>
            <person name="Uchiyama I."/>
            <person name="Ito T."/>
            <person name="Fujiyama A."/>
            <person name="Inagaki F."/>
            <person name="Takami H."/>
        </authorList>
    </citation>
    <scope>NUCLEOTIDE SEQUENCE</scope>
    <source>
        <strain evidence="9">Expedition CK06-06</strain>
    </source>
</reference>
<evidence type="ECO:0000259" key="8">
    <source>
        <dbReference type="Pfam" id="PF01467"/>
    </source>
</evidence>
<keyword evidence="3" id="KW-0808">Transferase</keyword>
<dbReference type="Pfam" id="PF01467">
    <property type="entry name" value="CTP_transf_like"/>
    <property type="match status" value="1"/>
</dbReference>
<dbReference type="UniPathway" id="UPA00253"/>
<keyword evidence="5" id="KW-0547">Nucleotide-binding</keyword>
<dbReference type="InterPro" id="IPR014729">
    <property type="entry name" value="Rossmann-like_a/b/a_fold"/>
</dbReference>
<dbReference type="NCBIfam" id="NF000840">
    <property type="entry name" value="PRK00071.1-3"/>
    <property type="match status" value="1"/>
</dbReference>
<dbReference type="InterPro" id="IPR005248">
    <property type="entry name" value="NadD/NMNAT"/>
</dbReference>
<accession>X0SC13</accession>
<dbReference type="AlphaFoldDB" id="X0SC13"/>
<dbReference type="PANTHER" id="PTHR39321:SF3">
    <property type="entry name" value="PHOSPHOPANTETHEINE ADENYLYLTRANSFERASE"/>
    <property type="match status" value="1"/>
</dbReference>
<dbReference type="NCBIfam" id="TIGR00482">
    <property type="entry name" value="nicotinate (nicotinamide) nucleotide adenylyltransferase"/>
    <property type="match status" value="1"/>
</dbReference>
<dbReference type="NCBIfam" id="TIGR00125">
    <property type="entry name" value="cyt_tran_rel"/>
    <property type="match status" value="1"/>
</dbReference>
<comment type="caution">
    <text evidence="9">The sequence shown here is derived from an EMBL/GenBank/DDBJ whole genome shotgun (WGS) entry which is preliminary data.</text>
</comment>
<proteinExistence type="inferred from homology"/>
<evidence type="ECO:0000256" key="4">
    <source>
        <dbReference type="ARBA" id="ARBA00022695"/>
    </source>
</evidence>
<evidence type="ECO:0000256" key="6">
    <source>
        <dbReference type="ARBA" id="ARBA00022840"/>
    </source>
</evidence>
<evidence type="ECO:0000256" key="1">
    <source>
        <dbReference type="ARBA" id="ARBA00004790"/>
    </source>
</evidence>
<dbReference type="InterPro" id="IPR004821">
    <property type="entry name" value="Cyt_trans-like"/>
</dbReference>
<evidence type="ECO:0000256" key="5">
    <source>
        <dbReference type="ARBA" id="ARBA00022741"/>
    </source>
</evidence>
<evidence type="ECO:0000256" key="7">
    <source>
        <dbReference type="ARBA" id="ARBA00023027"/>
    </source>
</evidence>
<protein>
    <recommendedName>
        <fullName evidence="8">Cytidyltransferase-like domain-containing protein</fullName>
    </recommendedName>
</protein>
<keyword evidence="6" id="KW-0067">ATP-binding</keyword>
<keyword evidence="4" id="KW-0548">Nucleotidyltransferase</keyword>
<keyword evidence="2" id="KW-0662">Pyridine nucleotide biosynthesis</keyword>
<dbReference type="GO" id="GO:0009435">
    <property type="term" value="P:NAD+ biosynthetic process"/>
    <property type="evidence" value="ECO:0007669"/>
    <property type="project" value="UniProtKB-UniPathway"/>
</dbReference>
<dbReference type="EMBL" id="BARS01000150">
    <property type="protein sequence ID" value="GAF72706.1"/>
    <property type="molecule type" value="Genomic_DNA"/>
</dbReference>
<sequence length="200" mass="21744">MLKIGVLGGTFDPVHSGHMVIAEVARRELGLSRVIFVTAGEPWLKGHGNIAPGEYRLAMTELAIAENPSFSATSIDLDRPGPSYTVDTLNDLKCELGADAELHFILGLDALAGFSEWREPERIVAICRLVAARRPGCLDIDLKQLERDLPGISKHITILNNPLSDISSSTIRERVASGLTITGLVPAAVERYIMEKGLYK</sequence>
<feature type="domain" description="Cytidyltransferase-like" evidence="8">
    <location>
        <begin position="6"/>
        <end position="174"/>
    </location>
</feature>
<evidence type="ECO:0000313" key="9">
    <source>
        <dbReference type="EMBL" id="GAF72706.1"/>
    </source>
</evidence>
<dbReference type="GO" id="GO:0070566">
    <property type="term" value="F:adenylyltransferase activity"/>
    <property type="evidence" value="ECO:0007669"/>
    <property type="project" value="UniProtKB-ARBA"/>
</dbReference>
<organism evidence="9">
    <name type="scientific">marine sediment metagenome</name>
    <dbReference type="NCBI Taxonomy" id="412755"/>
    <lineage>
        <taxon>unclassified sequences</taxon>
        <taxon>metagenomes</taxon>
        <taxon>ecological metagenomes</taxon>
    </lineage>
</organism>
<name>X0SC13_9ZZZZ</name>
<dbReference type="CDD" id="cd02165">
    <property type="entry name" value="NMNAT"/>
    <property type="match status" value="1"/>
</dbReference>
<dbReference type="GO" id="GO:0005524">
    <property type="term" value="F:ATP binding"/>
    <property type="evidence" value="ECO:0007669"/>
    <property type="project" value="UniProtKB-KW"/>
</dbReference>
<comment type="pathway">
    <text evidence="1">Cofactor biosynthesis; NAD(+) biosynthesis.</text>
</comment>